<keyword evidence="3" id="KW-1185">Reference proteome</keyword>
<reference evidence="2 3" key="1">
    <citation type="submission" date="2024-05" db="EMBL/GenBank/DDBJ databases">
        <title>A draft genome resource for the thread blight pathogen Marasmius tenuissimus strain MS-2.</title>
        <authorList>
            <person name="Yulfo-Soto G.E."/>
            <person name="Baruah I.K."/>
            <person name="Amoako-Attah I."/>
            <person name="Bukari Y."/>
            <person name="Meinhardt L.W."/>
            <person name="Bailey B.A."/>
            <person name="Cohen S.P."/>
        </authorList>
    </citation>
    <scope>NUCLEOTIDE SEQUENCE [LARGE SCALE GENOMIC DNA]</scope>
    <source>
        <strain evidence="2 3">MS-2</strain>
    </source>
</reference>
<dbReference type="Pfam" id="PF12937">
    <property type="entry name" value="F-box-like"/>
    <property type="match status" value="1"/>
</dbReference>
<feature type="domain" description="F-box" evidence="1">
    <location>
        <begin position="82"/>
        <end position="137"/>
    </location>
</feature>
<evidence type="ECO:0000259" key="1">
    <source>
        <dbReference type="Pfam" id="PF12937"/>
    </source>
</evidence>
<dbReference type="EMBL" id="JBBXMP010000018">
    <property type="protein sequence ID" value="KAL0068356.1"/>
    <property type="molecule type" value="Genomic_DNA"/>
</dbReference>
<dbReference type="Proteomes" id="UP001437256">
    <property type="component" value="Unassembled WGS sequence"/>
</dbReference>
<organism evidence="2 3">
    <name type="scientific">Marasmius tenuissimus</name>
    <dbReference type="NCBI Taxonomy" id="585030"/>
    <lineage>
        <taxon>Eukaryota</taxon>
        <taxon>Fungi</taxon>
        <taxon>Dikarya</taxon>
        <taxon>Basidiomycota</taxon>
        <taxon>Agaricomycotina</taxon>
        <taxon>Agaricomycetes</taxon>
        <taxon>Agaricomycetidae</taxon>
        <taxon>Agaricales</taxon>
        <taxon>Marasmiineae</taxon>
        <taxon>Marasmiaceae</taxon>
        <taxon>Marasmius</taxon>
    </lineage>
</organism>
<proteinExistence type="predicted"/>
<accession>A0ABR3A4T9</accession>
<evidence type="ECO:0000313" key="3">
    <source>
        <dbReference type="Proteomes" id="UP001437256"/>
    </source>
</evidence>
<sequence>MDQIFHDIKLRALKEPMTTDDLRRTLRTSIPLSFSPEELFHYIRSAEHDIYQFEDCIERLRERQAVLRHNIARYNSLLSPIRKLPTEILRRIFGLACAVDPQGDFRESATPFYLSSVCGRWREIALNSPDLWANISLELEERTRYPTTLFLERSRQHPLSLLLSGWWDESESTAGAEVFGLLVDQADRWCNVDLTNMTPGLFDVLDTIGKTPLLETIAFLPVHANTILAALSYVPRLRVISCGEETGLGDSVSLDTFPWNKIRHLELAFDNKRTSELVFKAMQLGQNIKSLTFHGRATVGMGRNPETYVSTSQKTGIITPHLAYMPVYSYIPPPGFLRWREEALEIVGSNLEMLSFQFRCADGFYGLLQDFIRGVELPSLRHLTISFLEPSGLKETKERVFKIRIMASRRLPSLHGPFRV</sequence>
<comment type="caution">
    <text evidence="2">The sequence shown here is derived from an EMBL/GenBank/DDBJ whole genome shotgun (WGS) entry which is preliminary data.</text>
</comment>
<gene>
    <name evidence="2" type="ORF">AAF712_004434</name>
</gene>
<evidence type="ECO:0000313" key="2">
    <source>
        <dbReference type="EMBL" id="KAL0068356.1"/>
    </source>
</evidence>
<name>A0ABR3A4T9_9AGAR</name>
<dbReference type="InterPro" id="IPR001810">
    <property type="entry name" value="F-box_dom"/>
</dbReference>
<dbReference type="Gene3D" id="1.20.1280.50">
    <property type="match status" value="1"/>
</dbReference>
<protein>
    <recommendedName>
        <fullName evidence="1">F-box domain-containing protein</fullName>
    </recommendedName>
</protein>